<comment type="caution">
    <text evidence="3">The sequence shown here is derived from an EMBL/GenBank/DDBJ whole genome shotgun (WGS) entry which is preliminary data.</text>
</comment>
<reference evidence="3 4" key="1">
    <citation type="submission" date="2023-06" db="EMBL/GenBank/DDBJ databases">
        <title>Pelomonas sp. APW6 16S ribosomal RNA gene genome sequencing and assembly.</title>
        <authorList>
            <person name="Woo H."/>
        </authorList>
    </citation>
    <scope>NUCLEOTIDE SEQUENCE [LARGE SCALE GENOMIC DNA]</scope>
    <source>
        <strain evidence="3 4">APW6</strain>
    </source>
</reference>
<dbReference type="InterPro" id="IPR011973">
    <property type="entry name" value="PaaD"/>
</dbReference>
<dbReference type="CDD" id="cd03443">
    <property type="entry name" value="PaaI_thioesterase"/>
    <property type="match status" value="1"/>
</dbReference>
<dbReference type="EMBL" id="JASVDS010000001">
    <property type="protein sequence ID" value="MDL5030501.1"/>
    <property type="molecule type" value="Genomic_DNA"/>
</dbReference>
<dbReference type="NCBIfam" id="TIGR00369">
    <property type="entry name" value="unchar_dom_1"/>
    <property type="match status" value="1"/>
</dbReference>
<dbReference type="Proteomes" id="UP001238603">
    <property type="component" value="Unassembled WGS sequence"/>
</dbReference>
<sequence>MSTPLSPQAVAEAVRDAMVREDHASKGLGMEILAVGPGRATIRMTVRQDMLNGFAICHGGLITTLADSAFAFACNAYNELTVASGITIDIVAPARQGDVLTAVAHEVSLAGRTGVYDVNVRNQRDELVAVFRGKSYRIKGKPVVPGLTAGAAQE</sequence>
<keyword evidence="4" id="KW-1185">Reference proteome</keyword>
<evidence type="ECO:0000313" key="4">
    <source>
        <dbReference type="Proteomes" id="UP001238603"/>
    </source>
</evidence>
<gene>
    <name evidence="3" type="primary">paaI</name>
    <name evidence="3" type="ORF">QRD43_01170</name>
</gene>
<keyword evidence="1 3" id="KW-0378">Hydrolase</keyword>
<proteinExistence type="predicted"/>
<dbReference type="GO" id="GO:0016787">
    <property type="term" value="F:hydrolase activity"/>
    <property type="evidence" value="ECO:0007669"/>
    <property type="project" value="UniProtKB-KW"/>
</dbReference>
<dbReference type="InterPro" id="IPR029069">
    <property type="entry name" value="HotDog_dom_sf"/>
</dbReference>
<feature type="domain" description="Thioesterase" evidence="2">
    <location>
        <begin position="56"/>
        <end position="128"/>
    </location>
</feature>
<dbReference type="InterPro" id="IPR052723">
    <property type="entry name" value="Acyl-CoA_thioesterase_PaaI"/>
</dbReference>
<name>A0ABT7LCB1_9BURK</name>
<dbReference type="Pfam" id="PF03061">
    <property type="entry name" value="4HBT"/>
    <property type="match status" value="1"/>
</dbReference>
<evidence type="ECO:0000256" key="1">
    <source>
        <dbReference type="ARBA" id="ARBA00022801"/>
    </source>
</evidence>
<evidence type="ECO:0000259" key="2">
    <source>
        <dbReference type="Pfam" id="PF03061"/>
    </source>
</evidence>
<organism evidence="3 4">
    <name type="scientific">Roseateles subflavus</name>
    <dbReference type="NCBI Taxonomy" id="3053353"/>
    <lineage>
        <taxon>Bacteria</taxon>
        <taxon>Pseudomonadati</taxon>
        <taxon>Pseudomonadota</taxon>
        <taxon>Betaproteobacteria</taxon>
        <taxon>Burkholderiales</taxon>
        <taxon>Sphaerotilaceae</taxon>
        <taxon>Roseateles</taxon>
    </lineage>
</organism>
<dbReference type="PANTHER" id="PTHR42856:SF1">
    <property type="entry name" value="ACYL-COENZYME A THIOESTERASE PAAI"/>
    <property type="match status" value="1"/>
</dbReference>
<dbReference type="Gene3D" id="3.10.129.10">
    <property type="entry name" value="Hotdog Thioesterase"/>
    <property type="match status" value="1"/>
</dbReference>
<accession>A0ABT7LCB1</accession>
<dbReference type="PANTHER" id="PTHR42856">
    <property type="entry name" value="ACYL-COENZYME A THIOESTERASE PAAI"/>
    <property type="match status" value="1"/>
</dbReference>
<dbReference type="EC" id="3.1.2.-" evidence="3"/>
<protein>
    <submittedName>
        <fullName evidence="3">Hydroxyphenylacetyl-CoA thioesterase PaaI</fullName>
        <ecNumber evidence="3">3.1.2.-</ecNumber>
    </submittedName>
</protein>
<dbReference type="NCBIfam" id="TIGR02286">
    <property type="entry name" value="PaaD"/>
    <property type="match status" value="1"/>
</dbReference>
<dbReference type="InterPro" id="IPR003736">
    <property type="entry name" value="PAAI_dom"/>
</dbReference>
<dbReference type="SUPFAM" id="SSF54637">
    <property type="entry name" value="Thioesterase/thiol ester dehydrase-isomerase"/>
    <property type="match status" value="1"/>
</dbReference>
<dbReference type="RefSeq" id="WP_285980636.1">
    <property type="nucleotide sequence ID" value="NZ_JASVDS010000001.1"/>
</dbReference>
<evidence type="ECO:0000313" key="3">
    <source>
        <dbReference type="EMBL" id="MDL5030501.1"/>
    </source>
</evidence>
<dbReference type="InterPro" id="IPR006683">
    <property type="entry name" value="Thioestr_dom"/>
</dbReference>